<reference evidence="4" key="1">
    <citation type="journal article" date="2020" name="Stud. Mycol.">
        <title>101 Dothideomycetes genomes: a test case for predicting lifestyles and emergence of pathogens.</title>
        <authorList>
            <person name="Haridas S."/>
            <person name="Albert R."/>
            <person name="Binder M."/>
            <person name="Bloem J."/>
            <person name="Labutti K."/>
            <person name="Salamov A."/>
            <person name="Andreopoulos B."/>
            <person name="Baker S."/>
            <person name="Barry K."/>
            <person name="Bills G."/>
            <person name="Bluhm B."/>
            <person name="Cannon C."/>
            <person name="Castanera R."/>
            <person name="Culley D."/>
            <person name="Daum C."/>
            <person name="Ezra D."/>
            <person name="Gonzalez J."/>
            <person name="Henrissat B."/>
            <person name="Kuo A."/>
            <person name="Liang C."/>
            <person name="Lipzen A."/>
            <person name="Lutzoni F."/>
            <person name="Magnuson J."/>
            <person name="Mondo S."/>
            <person name="Nolan M."/>
            <person name="Ohm R."/>
            <person name="Pangilinan J."/>
            <person name="Park H.-J."/>
            <person name="Ramirez L."/>
            <person name="Alfaro M."/>
            <person name="Sun H."/>
            <person name="Tritt A."/>
            <person name="Yoshinaga Y."/>
            <person name="Zwiers L.-H."/>
            <person name="Turgeon B."/>
            <person name="Goodwin S."/>
            <person name="Spatafora J."/>
            <person name="Crous P."/>
            <person name="Grigoriev I."/>
        </authorList>
    </citation>
    <scope>NUCLEOTIDE SEQUENCE</scope>
    <source>
        <strain evidence="4">CBS 125425</strain>
    </source>
</reference>
<evidence type="ECO:0000313" key="5">
    <source>
        <dbReference type="Proteomes" id="UP000799444"/>
    </source>
</evidence>
<evidence type="ECO:0000256" key="2">
    <source>
        <dbReference type="SAM" id="MobiDB-lite"/>
    </source>
</evidence>
<feature type="compositionally biased region" description="Basic and acidic residues" evidence="2">
    <location>
        <begin position="115"/>
        <end position="132"/>
    </location>
</feature>
<dbReference type="SMART" id="SM00355">
    <property type="entry name" value="ZnF_C2H2"/>
    <property type="match status" value="2"/>
</dbReference>
<feature type="domain" description="C2H2-type" evidence="3">
    <location>
        <begin position="291"/>
        <end position="321"/>
    </location>
</feature>
<keyword evidence="1" id="KW-0175">Coiled coil</keyword>
<dbReference type="EMBL" id="ML996106">
    <property type="protein sequence ID" value="KAF2738900.1"/>
    <property type="molecule type" value="Genomic_DNA"/>
</dbReference>
<dbReference type="Proteomes" id="UP000799444">
    <property type="component" value="Unassembled WGS sequence"/>
</dbReference>
<sequence length="456" mass="51826">MSTVPSSFVMNMPEPPLLAYASPPTDLPAMDVLSLPNNDPQKPLNAVSPLNNIPADIGNHRALLFALDSPVQLTSAVWDRFWPYIDNIWCVHQKPQRTSLTGNAKVYGACRLNRKTRDPPPGEKIRTRQRREGGTCGAKFRLTILPDGRRLLERTGEAHTHSLEHIDSMKRNTGVRNLVLDDFFRSWEAGGILAFLRDTTKEEPHRDILKEAGGLYMSRQEVQNVLNSAWKKAYPGQDIGEVKRQMDKYKNYTTCRHKGCNAPAFADVKALMDHSKTVHGFKSHDHSDKLYACPVKTCWRRKKSKGFATMLSLEEHLRERHPEHSSAPPPQSMSETTMEDTNLDSILDSQLPLPMPLPMTLGLGTSTTYPSYHNLMADPITSESGHEVHIQEYRLRAERQEANGLSTHMERVKMKARIKRLMIERQKLDAEIKRLNKAVYGTEEGEYALAMEHQFR</sequence>
<dbReference type="InterPro" id="IPR013087">
    <property type="entry name" value="Znf_C2H2_type"/>
</dbReference>
<evidence type="ECO:0000259" key="3">
    <source>
        <dbReference type="SMART" id="SM00355"/>
    </source>
</evidence>
<proteinExistence type="predicted"/>
<feature type="coiled-coil region" evidence="1">
    <location>
        <begin position="411"/>
        <end position="438"/>
    </location>
</feature>
<feature type="region of interest" description="Disordered" evidence="2">
    <location>
        <begin position="318"/>
        <end position="338"/>
    </location>
</feature>
<feature type="domain" description="C2H2-type" evidence="3">
    <location>
        <begin position="253"/>
        <end position="279"/>
    </location>
</feature>
<feature type="region of interest" description="Disordered" evidence="2">
    <location>
        <begin position="113"/>
        <end position="132"/>
    </location>
</feature>
<gene>
    <name evidence="4" type="ORF">EJ04DRAFT_6917</name>
</gene>
<dbReference type="OrthoDB" id="3486101at2759"/>
<accession>A0A9P4V7Y3</accession>
<name>A0A9P4V7Y3_9PLEO</name>
<dbReference type="AlphaFoldDB" id="A0A9P4V7Y3"/>
<evidence type="ECO:0000256" key="1">
    <source>
        <dbReference type="SAM" id="Coils"/>
    </source>
</evidence>
<comment type="caution">
    <text evidence="4">The sequence shown here is derived from an EMBL/GenBank/DDBJ whole genome shotgun (WGS) entry which is preliminary data.</text>
</comment>
<organism evidence="4 5">
    <name type="scientific">Polyplosphaeria fusca</name>
    <dbReference type="NCBI Taxonomy" id="682080"/>
    <lineage>
        <taxon>Eukaryota</taxon>
        <taxon>Fungi</taxon>
        <taxon>Dikarya</taxon>
        <taxon>Ascomycota</taxon>
        <taxon>Pezizomycotina</taxon>
        <taxon>Dothideomycetes</taxon>
        <taxon>Pleosporomycetidae</taxon>
        <taxon>Pleosporales</taxon>
        <taxon>Tetraplosphaeriaceae</taxon>
        <taxon>Polyplosphaeria</taxon>
    </lineage>
</organism>
<evidence type="ECO:0000313" key="4">
    <source>
        <dbReference type="EMBL" id="KAF2738900.1"/>
    </source>
</evidence>
<keyword evidence="5" id="KW-1185">Reference proteome</keyword>
<protein>
    <recommendedName>
        <fullName evidence="3">C2H2-type domain-containing protein</fullName>
    </recommendedName>
</protein>